<feature type="transmembrane region" description="Helical" evidence="2">
    <location>
        <begin position="197"/>
        <end position="219"/>
    </location>
</feature>
<proteinExistence type="predicted"/>
<dbReference type="AlphaFoldDB" id="A0AAE0KYW9"/>
<keyword evidence="2" id="KW-0812">Transmembrane</keyword>
<name>A0AAE0KYW9_9CHLO</name>
<sequence length="412" mass="44957">MVDFLEARRVRGGYWSRPVVCGGRPCWGRTSLVCAEPGVLHHVSPSGQYRAVGVIALSDTLQVIIAMLRKMHQVLSSEYAMAYCTTQHQGEMLVRVQAFGQQAGDLLTIPFNATGFVPAACSHTTLLTFAQGLPLAPPAFSPPPDPTPLPATPSDPFEISLLLRRLWFVVYSPSLSLALRSLHACAPAPSSRMFACAGMLVLVVVPAGSGVWWLVLSILHRGFKLVSRKSCRQVDQIFIPMDMRELEAGEINVLHSGMELHPGMEVMEVEGAELVDGGWSASTMNAAFYFRPSAGRSRSANLSFQIPRPRTMPVRTSSESSGPEHVQHQEGEPLLPRACRKRHPGDFFQLGRLAGRELAFVCAGAETSPLPVGHPNSKGGAFLRLAVAPRIIQRYLPMHCCRRGCLGARRCM</sequence>
<keyword evidence="4" id="KW-1185">Reference proteome</keyword>
<keyword evidence="2" id="KW-1133">Transmembrane helix</keyword>
<organism evidence="3 4">
    <name type="scientific">Cymbomonas tetramitiformis</name>
    <dbReference type="NCBI Taxonomy" id="36881"/>
    <lineage>
        <taxon>Eukaryota</taxon>
        <taxon>Viridiplantae</taxon>
        <taxon>Chlorophyta</taxon>
        <taxon>Pyramimonadophyceae</taxon>
        <taxon>Pyramimonadales</taxon>
        <taxon>Pyramimonadaceae</taxon>
        <taxon>Cymbomonas</taxon>
    </lineage>
</organism>
<gene>
    <name evidence="3" type="ORF">CYMTET_25485</name>
</gene>
<feature type="region of interest" description="Disordered" evidence="1">
    <location>
        <begin position="310"/>
        <end position="334"/>
    </location>
</feature>
<dbReference type="EMBL" id="LGRX02013643">
    <property type="protein sequence ID" value="KAK3265861.1"/>
    <property type="molecule type" value="Genomic_DNA"/>
</dbReference>
<keyword evidence="2" id="KW-0472">Membrane</keyword>
<comment type="caution">
    <text evidence="3">The sequence shown here is derived from an EMBL/GenBank/DDBJ whole genome shotgun (WGS) entry which is preliminary data.</text>
</comment>
<accession>A0AAE0KYW9</accession>
<evidence type="ECO:0000313" key="3">
    <source>
        <dbReference type="EMBL" id="KAK3265861.1"/>
    </source>
</evidence>
<evidence type="ECO:0000313" key="4">
    <source>
        <dbReference type="Proteomes" id="UP001190700"/>
    </source>
</evidence>
<reference evidence="3 4" key="1">
    <citation type="journal article" date="2015" name="Genome Biol. Evol.">
        <title>Comparative Genomics of a Bacterivorous Green Alga Reveals Evolutionary Causalities and Consequences of Phago-Mixotrophic Mode of Nutrition.</title>
        <authorList>
            <person name="Burns J.A."/>
            <person name="Paasch A."/>
            <person name="Narechania A."/>
            <person name="Kim E."/>
        </authorList>
    </citation>
    <scope>NUCLEOTIDE SEQUENCE [LARGE SCALE GENOMIC DNA]</scope>
    <source>
        <strain evidence="3 4">PLY_AMNH</strain>
    </source>
</reference>
<protein>
    <submittedName>
        <fullName evidence="3">Uncharacterized protein</fullName>
    </submittedName>
</protein>
<evidence type="ECO:0000256" key="2">
    <source>
        <dbReference type="SAM" id="Phobius"/>
    </source>
</evidence>
<dbReference type="Proteomes" id="UP001190700">
    <property type="component" value="Unassembled WGS sequence"/>
</dbReference>
<evidence type="ECO:0000256" key="1">
    <source>
        <dbReference type="SAM" id="MobiDB-lite"/>
    </source>
</evidence>